<proteinExistence type="predicted"/>
<dbReference type="PROSITE" id="PS50097">
    <property type="entry name" value="BTB"/>
    <property type="match status" value="1"/>
</dbReference>
<dbReference type="AlphaFoldDB" id="A0A8H6RMG2"/>
<comment type="caution">
    <text evidence="2">The sequence shown here is derived from an EMBL/GenBank/DDBJ whole genome shotgun (WGS) entry which is preliminary data.</text>
</comment>
<evidence type="ECO:0000313" key="2">
    <source>
        <dbReference type="EMBL" id="KAF7193729.1"/>
    </source>
</evidence>
<dbReference type="SUPFAM" id="SSF54695">
    <property type="entry name" value="POZ domain"/>
    <property type="match status" value="1"/>
</dbReference>
<name>A0A8H6RMG2_9PEZI</name>
<dbReference type="EMBL" id="JABCIY010000075">
    <property type="protein sequence ID" value="KAF7193729.1"/>
    <property type="molecule type" value="Genomic_DNA"/>
</dbReference>
<evidence type="ECO:0000259" key="1">
    <source>
        <dbReference type="PROSITE" id="PS50097"/>
    </source>
</evidence>
<dbReference type="OrthoDB" id="3650764at2759"/>
<dbReference type="SMART" id="SM00225">
    <property type="entry name" value="BTB"/>
    <property type="match status" value="1"/>
</dbReference>
<reference evidence="2" key="1">
    <citation type="submission" date="2020-04" db="EMBL/GenBank/DDBJ databases">
        <title>Draft genome resource of the tomato pathogen Pseudocercospora fuligena.</title>
        <authorList>
            <person name="Zaccaron A."/>
        </authorList>
    </citation>
    <scope>NUCLEOTIDE SEQUENCE</scope>
    <source>
        <strain evidence="2">PF001</strain>
    </source>
</reference>
<dbReference type="PANTHER" id="PTHR47843">
    <property type="entry name" value="BTB DOMAIN-CONTAINING PROTEIN-RELATED"/>
    <property type="match status" value="1"/>
</dbReference>
<dbReference type="PANTHER" id="PTHR47843:SF2">
    <property type="entry name" value="BTB DOMAIN-CONTAINING PROTEIN"/>
    <property type="match status" value="1"/>
</dbReference>
<dbReference type="CDD" id="cd18186">
    <property type="entry name" value="BTB_POZ_ZBTB_KLHL-like"/>
    <property type="match status" value="1"/>
</dbReference>
<protein>
    <submittedName>
        <fullName evidence="2">Kelch repeat and BTB domain-containing protein 2</fullName>
    </submittedName>
</protein>
<keyword evidence="3" id="KW-1185">Reference proteome</keyword>
<organism evidence="2 3">
    <name type="scientific">Pseudocercospora fuligena</name>
    <dbReference type="NCBI Taxonomy" id="685502"/>
    <lineage>
        <taxon>Eukaryota</taxon>
        <taxon>Fungi</taxon>
        <taxon>Dikarya</taxon>
        <taxon>Ascomycota</taxon>
        <taxon>Pezizomycotina</taxon>
        <taxon>Dothideomycetes</taxon>
        <taxon>Dothideomycetidae</taxon>
        <taxon>Mycosphaerellales</taxon>
        <taxon>Mycosphaerellaceae</taxon>
        <taxon>Pseudocercospora</taxon>
    </lineage>
</organism>
<feature type="domain" description="BTB" evidence="1">
    <location>
        <begin position="18"/>
        <end position="89"/>
    </location>
</feature>
<evidence type="ECO:0000313" key="3">
    <source>
        <dbReference type="Proteomes" id="UP000660729"/>
    </source>
</evidence>
<dbReference type="InterPro" id="IPR011333">
    <property type="entry name" value="SKP1/BTB/POZ_sf"/>
</dbReference>
<dbReference type="Proteomes" id="UP000660729">
    <property type="component" value="Unassembled WGS sequence"/>
</dbReference>
<dbReference type="InterPro" id="IPR000210">
    <property type="entry name" value="BTB/POZ_dom"/>
</dbReference>
<dbReference type="Pfam" id="PF00651">
    <property type="entry name" value="BTB"/>
    <property type="match status" value="1"/>
</dbReference>
<dbReference type="Gene3D" id="3.30.710.10">
    <property type="entry name" value="Potassium Channel Kv1.1, Chain A"/>
    <property type="match status" value="1"/>
</dbReference>
<gene>
    <name evidence="2" type="ORF">HII31_04931</name>
</gene>
<accession>A0A8H6RMG2</accession>
<sequence length="239" mass="26972">MASSTLPAFQVEQLDFSEAVTVNVGEGDAKQQFLLHKNIISRHSKFFRAAFSGNFAESKDKSIELPEADPAIFKIWIQWAYSGNMALLSASEQEVGHENYALLARRCGELYVLADTLEDTLCRNTATDLLRNRFLGFVGPSVHLYQIAYESTPEGSKLRKVCLDWMLASSPGTWLAQHRNELPTALFVDLAIEWEQVDFDSSHFVRISDAPKCEYHDHDKELPACKEEPKETSVDKKKA</sequence>